<keyword evidence="1" id="KW-0732">Signal</keyword>
<evidence type="ECO:0000256" key="1">
    <source>
        <dbReference type="SAM" id="SignalP"/>
    </source>
</evidence>
<evidence type="ECO:0000313" key="2">
    <source>
        <dbReference type="EMBL" id="RKF78154.1"/>
    </source>
</evidence>
<reference evidence="2 3" key="1">
    <citation type="journal article" date="2018" name="BMC Genomics">
        <title>Comparative genome analyses reveal sequence features reflecting distinct modes of host-adaptation between dicot and monocot powdery mildew.</title>
        <authorList>
            <person name="Wu Y."/>
            <person name="Ma X."/>
            <person name="Pan Z."/>
            <person name="Kale S.D."/>
            <person name="Song Y."/>
            <person name="King H."/>
            <person name="Zhang Q."/>
            <person name="Presley C."/>
            <person name="Deng X."/>
            <person name="Wei C.I."/>
            <person name="Xiao S."/>
        </authorList>
    </citation>
    <scope>NUCLEOTIDE SEQUENCE [LARGE SCALE GENOMIC DNA]</scope>
    <source>
        <strain evidence="2">UCSC1</strain>
    </source>
</reference>
<organism evidence="2 3">
    <name type="scientific">Golovinomyces cichoracearum</name>
    <dbReference type="NCBI Taxonomy" id="62708"/>
    <lineage>
        <taxon>Eukaryota</taxon>
        <taxon>Fungi</taxon>
        <taxon>Dikarya</taxon>
        <taxon>Ascomycota</taxon>
        <taxon>Pezizomycotina</taxon>
        <taxon>Leotiomycetes</taxon>
        <taxon>Erysiphales</taxon>
        <taxon>Erysiphaceae</taxon>
        <taxon>Golovinomyces</taxon>
    </lineage>
</organism>
<accession>A0A420IUF2</accession>
<comment type="caution">
    <text evidence="2">The sequence shown here is derived from an EMBL/GenBank/DDBJ whole genome shotgun (WGS) entry which is preliminary data.</text>
</comment>
<feature type="signal peptide" evidence="1">
    <location>
        <begin position="1"/>
        <end position="19"/>
    </location>
</feature>
<dbReference type="AlphaFoldDB" id="A0A420IUF2"/>
<name>A0A420IUF2_9PEZI</name>
<gene>
    <name evidence="2" type="ORF">GcC1_c1735o90</name>
</gene>
<sequence>MIHGFYDSSLQLICALVAAAIILRDSDNRAVPFGVYLTYIFPLIVST</sequence>
<proteinExistence type="predicted"/>
<protein>
    <submittedName>
        <fullName evidence="2">Uncharacterized protein</fullName>
    </submittedName>
</protein>
<dbReference type="Proteomes" id="UP000285405">
    <property type="component" value="Unassembled WGS sequence"/>
</dbReference>
<dbReference type="EMBL" id="MCBR01005829">
    <property type="protein sequence ID" value="RKF78154.1"/>
    <property type="molecule type" value="Genomic_DNA"/>
</dbReference>
<evidence type="ECO:0000313" key="3">
    <source>
        <dbReference type="Proteomes" id="UP000285405"/>
    </source>
</evidence>
<feature type="chain" id="PRO_5019104684" evidence="1">
    <location>
        <begin position="20"/>
        <end position="47"/>
    </location>
</feature>